<comment type="caution">
    <text evidence="2">The sequence shown here is derived from an EMBL/GenBank/DDBJ whole genome shotgun (WGS) entry which is preliminary data.</text>
</comment>
<reference evidence="2" key="1">
    <citation type="submission" date="2020-05" db="EMBL/GenBank/DDBJ databases">
        <title>WGS assembly of Panicum virgatum.</title>
        <authorList>
            <person name="Lovell J.T."/>
            <person name="Jenkins J."/>
            <person name="Shu S."/>
            <person name="Juenger T.E."/>
            <person name="Schmutz J."/>
        </authorList>
    </citation>
    <scope>NUCLEOTIDE SEQUENCE</scope>
    <source>
        <strain evidence="2">AP13</strain>
    </source>
</reference>
<protein>
    <submittedName>
        <fullName evidence="2">Uncharacterized protein</fullName>
    </submittedName>
</protein>
<name>A0A8T0NFP5_PANVG</name>
<evidence type="ECO:0000313" key="3">
    <source>
        <dbReference type="Proteomes" id="UP000823388"/>
    </source>
</evidence>
<gene>
    <name evidence="2" type="ORF">PVAP13_9KG146370</name>
</gene>
<organism evidence="2 3">
    <name type="scientific">Panicum virgatum</name>
    <name type="common">Blackwell switchgrass</name>
    <dbReference type="NCBI Taxonomy" id="38727"/>
    <lineage>
        <taxon>Eukaryota</taxon>
        <taxon>Viridiplantae</taxon>
        <taxon>Streptophyta</taxon>
        <taxon>Embryophyta</taxon>
        <taxon>Tracheophyta</taxon>
        <taxon>Spermatophyta</taxon>
        <taxon>Magnoliopsida</taxon>
        <taxon>Liliopsida</taxon>
        <taxon>Poales</taxon>
        <taxon>Poaceae</taxon>
        <taxon>PACMAD clade</taxon>
        <taxon>Panicoideae</taxon>
        <taxon>Panicodae</taxon>
        <taxon>Paniceae</taxon>
        <taxon>Panicinae</taxon>
        <taxon>Panicum</taxon>
        <taxon>Panicum sect. Hiantes</taxon>
    </lineage>
</organism>
<evidence type="ECO:0000256" key="1">
    <source>
        <dbReference type="SAM" id="MobiDB-lite"/>
    </source>
</evidence>
<sequence>MDEESPQGQTSNFGELNSENDKRIRERVRYNNLSPLAKQHRISKIAEARVNRNRNTIHEGEGLHETGQTCVTQTCNVPVTRARNNEQYNRVHILTMVYGSQTIRIKPTKKKIWTAWSLMRYSRKFVKMMMQALLENRPKFVSKGTSCCCNRY</sequence>
<keyword evidence="3" id="KW-1185">Reference proteome</keyword>
<proteinExistence type="predicted"/>
<dbReference type="EMBL" id="CM029053">
    <property type="protein sequence ID" value="KAG2547993.1"/>
    <property type="molecule type" value="Genomic_DNA"/>
</dbReference>
<dbReference type="AlphaFoldDB" id="A0A8T0NFP5"/>
<feature type="compositionally biased region" description="Polar residues" evidence="1">
    <location>
        <begin position="1"/>
        <end position="17"/>
    </location>
</feature>
<dbReference type="Proteomes" id="UP000823388">
    <property type="component" value="Chromosome 9K"/>
</dbReference>
<accession>A0A8T0NFP5</accession>
<evidence type="ECO:0000313" key="2">
    <source>
        <dbReference type="EMBL" id="KAG2547993.1"/>
    </source>
</evidence>
<feature type="region of interest" description="Disordered" evidence="1">
    <location>
        <begin position="1"/>
        <end position="23"/>
    </location>
</feature>